<accession>A0ABR9XCX7</accession>
<feature type="signal peptide" evidence="1">
    <location>
        <begin position="1"/>
        <end position="22"/>
    </location>
</feature>
<comment type="caution">
    <text evidence="2">The sequence shown here is derived from an EMBL/GenBank/DDBJ whole genome shotgun (WGS) entry which is preliminary data.</text>
</comment>
<dbReference type="RefSeq" id="WP_194104660.1">
    <property type="nucleotide sequence ID" value="NZ_JADFFM010000001.1"/>
</dbReference>
<dbReference type="Proteomes" id="UP000632774">
    <property type="component" value="Unassembled WGS sequence"/>
</dbReference>
<dbReference type="Pfam" id="PF14059">
    <property type="entry name" value="DUF4251"/>
    <property type="match status" value="1"/>
</dbReference>
<keyword evidence="3" id="KW-1185">Reference proteome</keyword>
<keyword evidence="1" id="KW-0732">Signal</keyword>
<dbReference type="Gene3D" id="2.40.128.410">
    <property type="match status" value="1"/>
</dbReference>
<evidence type="ECO:0000313" key="3">
    <source>
        <dbReference type="Proteomes" id="UP000632774"/>
    </source>
</evidence>
<reference evidence="2 3" key="1">
    <citation type="submission" date="2020-10" db="EMBL/GenBank/DDBJ databases">
        <title>Mucilaginibacter mali sp. nov., isolated from rhizosphere soil of apple orchard.</title>
        <authorList>
            <person name="Lee J.-S."/>
            <person name="Kim H.S."/>
            <person name="Kim J.-S."/>
        </authorList>
    </citation>
    <scope>NUCLEOTIDE SEQUENCE [LARGE SCALE GENOMIC DNA]</scope>
    <source>
        <strain evidence="2 3">KCTC 23157</strain>
    </source>
</reference>
<dbReference type="EMBL" id="JADFFM010000001">
    <property type="protein sequence ID" value="MBE9665256.1"/>
    <property type="molecule type" value="Genomic_DNA"/>
</dbReference>
<dbReference type="InterPro" id="IPR025347">
    <property type="entry name" value="DUF4251"/>
</dbReference>
<protein>
    <submittedName>
        <fullName evidence="2">DUF4251 domain-containing protein</fullName>
    </submittedName>
</protein>
<sequence length="179" mass="19713">MNPLKFTLLIILFVAGSNLAHAQGTAADLKKIADGKMFSFKPIAANIVETSTNASFVNTTPSMGNGHIVLKGDYVITIKPDSIVSYLPYFGDNFIQDQVNTGQSFTNIDVNENPSKITIKLYDYSVQQKKNGSVQITIKPKDKECKIEKMIFEFTLAGSGKLTMNITDHPTIKYDGKIL</sequence>
<evidence type="ECO:0000313" key="2">
    <source>
        <dbReference type="EMBL" id="MBE9665256.1"/>
    </source>
</evidence>
<proteinExistence type="predicted"/>
<feature type="chain" id="PRO_5046069668" evidence="1">
    <location>
        <begin position="23"/>
        <end position="179"/>
    </location>
</feature>
<evidence type="ECO:0000256" key="1">
    <source>
        <dbReference type="SAM" id="SignalP"/>
    </source>
</evidence>
<gene>
    <name evidence="2" type="ORF">IRJ18_02700</name>
</gene>
<organism evidence="2 3">
    <name type="scientific">Mucilaginibacter boryungensis</name>
    <dbReference type="NCBI Taxonomy" id="768480"/>
    <lineage>
        <taxon>Bacteria</taxon>
        <taxon>Pseudomonadati</taxon>
        <taxon>Bacteroidota</taxon>
        <taxon>Sphingobacteriia</taxon>
        <taxon>Sphingobacteriales</taxon>
        <taxon>Sphingobacteriaceae</taxon>
        <taxon>Mucilaginibacter</taxon>
    </lineage>
</organism>
<name>A0ABR9XCX7_9SPHI</name>